<dbReference type="GO" id="GO:0016787">
    <property type="term" value="F:hydrolase activity"/>
    <property type="evidence" value="ECO:0007669"/>
    <property type="project" value="UniProtKB-KW"/>
</dbReference>
<evidence type="ECO:0000259" key="1">
    <source>
        <dbReference type="Pfam" id="PF00795"/>
    </source>
</evidence>
<dbReference type="Proteomes" id="UP001571476">
    <property type="component" value="Unassembled WGS sequence"/>
</dbReference>
<dbReference type="InterPro" id="IPR036526">
    <property type="entry name" value="C-N_Hydrolase_sf"/>
</dbReference>
<dbReference type="RefSeq" id="WP_372561740.1">
    <property type="nucleotide sequence ID" value="NZ_JBGOSP010000002.1"/>
</dbReference>
<dbReference type="InterPro" id="IPR003010">
    <property type="entry name" value="C-N_Hydrolase"/>
</dbReference>
<comment type="caution">
    <text evidence="2">The sequence shown here is derived from an EMBL/GenBank/DDBJ whole genome shotgun (WGS) entry which is preliminary data.</text>
</comment>
<evidence type="ECO:0000313" key="3">
    <source>
        <dbReference type="Proteomes" id="UP001571476"/>
    </source>
</evidence>
<sequence>MNELVQAAVEKQSCRPVIDTGRARIGAAVCRANRMPLFHTAMYAKGVDLWIQPRPERLRAR</sequence>
<name>A0ABV4SAL2_9ACTN</name>
<protein>
    <submittedName>
        <fullName evidence="2">Nitrilase-related carbon-nitrogen hydrolase</fullName>
    </submittedName>
</protein>
<gene>
    <name evidence="2" type="ORF">ACEG43_04670</name>
</gene>
<accession>A0ABV4SAL2</accession>
<dbReference type="SUPFAM" id="SSF56317">
    <property type="entry name" value="Carbon-nitrogen hydrolase"/>
    <property type="match status" value="1"/>
</dbReference>
<dbReference type="EMBL" id="JBGOSP010000002">
    <property type="protein sequence ID" value="MFA3835482.1"/>
    <property type="molecule type" value="Genomic_DNA"/>
</dbReference>
<evidence type="ECO:0000313" key="2">
    <source>
        <dbReference type="EMBL" id="MFA3835482.1"/>
    </source>
</evidence>
<feature type="domain" description="CN hydrolase" evidence="1">
    <location>
        <begin position="12"/>
        <end position="52"/>
    </location>
</feature>
<keyword evidence="3" id="KW-1185">Reference proteome</keyword>
<dbReference type="Pfam" id="PF00795">
    <property type="entry name" value="CN_hydrolase"/>
    <property type="match status" value="1"/>
</dbReference>
<keyword evidence="2" id="KW-0378">Hydrolase</keyword>
<reference evidence="2 3" key="1">
    <citation type="submission" date="2024-08" db="EMBL/GenBank/DDBJ databases">
        <title>Genome sequence of Streptomyces aureus CACIA-1.46HGO.</title>
        <authorList>
            <person name="Evangelista-Martinez Z."/>
        </authorList>
    </citation>
    <scope>NUCLEOTIDE SEQUENCE [LARGE SCALE GENOMIC DNA]</scope>
    <source>
        <strain evidence="2 3">CACIA-1.46HGO</strain>
    </source>
</reference>
<organism evidence="2 3">
    <name type="scientific">Streptomyces aureus</name>
    <dbReference type="NCBI Taxonomy" id="193461"/>
    <lineage>
        <taxon>Bacteria</taxon>
        <taxon>Bacillati</taxon>
        <taxon>Actinomycetota</taxon>
        <taxon>Actinomycetes</taxon>
        <taxon>Kitasatosporales</taxon>
        <taxon>Streptomycetaceae</taxon>
        <taxon>Streptomyces</taxon>
    </lineage>
</organism>
<proteinExistence type="predicted"/>